<name>A0A9P6WDG4_MAUEX</name>
<evidence type="ECO:0000313" key="2">
    <source>
        <dbReference type="EMBL" id="KAG0669354.1"/>
    </source>
</evidence>
<feature type="region of interest" description="Disordered" evidence="1">
    <location>
        <begin position="113"/>
        <end position="195"/>
    </location>
</feature>
<dbReference type="Proteomes" id="UP000750334">
    <property type="component" value="Unassembled WGS sequence"/>
</dbReference>
<feature type="compositionally biased region" description="Acidic residues" evidence="1">
    <location>
        <begin position="177"/>
        <end position="187"/>
    </location>
</feature>
<feature type="compositionally biased region" description="Polar residues" evidence="1">
    <location>
        <begin position="113"/>
        <end position="129"/>
    </location>
</feature>
<dbReference type="EMBL" id="PUHR01000043">
    <property type="protein sequence ID" value="KAG0669354.1"/>
    <property type="molecule type" value="Genomic_DNA"/>
</dbReference>
<sequence>MQREPTRITLTKADITDMINSLEAQKFHEQMRASRSKDNDRKGRATLENSNIFGIRPMEQFNTKLEGITNDFYKHLPHESESFVSHISNVAMDITHLPDIHNEHRNRQAISSEVNPIGGTNRNLISSHGSHTDNNDTNRSSLSVHPIQSERIEDNNDINYRRNFSASSNISNNQPMMDEEMSTEYEEGNPFYRPE</sequence>
<keyword evidence="3" id="KW-1185">Reference proteome</keyword>
<proteinExistence type="predicted"/>
<organism evidence="2 3">
    <name type="scientific">Maudiozyma exigua</name>
    <name type="common">Yeast</name>
    <name type="synonym">Kazachstania exigua</name>
    <dbReference type="NCBI Taxonomy" id="34358"/>
    <lineage>
        <taxon>Eukaryota</taxon>
        <taxon>Fungi</taxon>
        <taxon>Dikarya</taxon>
        <taxon>Ascomycota</taxon>
        <taxon>Saccharomycotina</taxon>
        <taxon>Saccharomycetes</taxon>
        <taxon>Saccharomycetales</taxon>
        <taxon>Saccharomycetaceae</taxon>
        <taxon>Maudiozyma</taxon>
    </lineage>
</organism>
<evidence type="ECO:0000313" key="3">
    <source>
        <dbReference type="Proteomes" id="UP000750334"/>
    </source>
</evidence>
<dbReference type="AlphaFoldDB" id="A0A9P6WDG4"/>
<comment type="caution">
    <text evidence="2">The sequence shown here is derived from an EMBL/GenBank/DDBJ whole genome shotgun (WGS) entry which is preliminary data.</text>
</comment>
<gene>
    <name evidence="2" type="ORF">C6P45_003879</name>
</gene>
<dbReference type="OrthoDB" id="4064345at2759"/>
<reference evidence="2 3" key="1">
    <citation type="submission" date="2020-11" db="EMBL/GenBank/DDBJ databases">
        <title>Kefir isolates.</title>
        <authorList>
            <person name="Marcisauskas S."/>
            <person name="Kim Y."/>
            <person name="Blasche S."/>
        </authorList>
    </citation>
    <scope>NUCLEOTIDE SEQUENCE [LARGE SCALE GENOMIC DNA]</scope>
    <source>
        <strain evidence="2 3">OG2</strain>
    </source>
</reference>
<feature type="compositionally biased region" description="Polar residues" evidence="1">
    <location>
        <begin position="162"/>
        <end position="175"/>
    </location>
</feature>
<evidence type="ECO:0000256" key="1">
    <source>
        <dbReference type="SAM" id="MobiDB-lite"/>
    </source>
</evidence>
<accession>A0A9P6WDG4</accession>
<protein>
    <submittedName>
        <fullName evidence="2">Uncharacterized protein</fullName>
    </submittedName>
</protein>